<proteinExistence type="predicted"/>
<dbReference type="OrthoDB" id="194358at2759"/>
<evidence type="ECO:0000256" key="1">
    <source>
        <dbReference type="ARBA" id="ARBA00022737"/>
    </source>
</evidence>
<evidence type="ECO:0000256" key="2">
    <source>
        <dbReference type="ARBA" id="ARBA00023043"/>
    </source>
</evidence>
<keyword evidence="1" id="KW-0677">Repeat</keyword>
<organism evidence="4 5">
    <name type="scientific">Mortierella isabellina</name>
    <name type="common">Filamentous fungus</name>
    <name type="synonym">Umbelopsis isabellina</name>
    <dbReference type="NCBI Taxonomy" id="91625"/>
    <lineage>
        <taxon>Eukaryota</taxon>
        <taxon>Fungi</taxon>
        <taxon>Fungi incertae sedis</taxon>
        <taxon>Mucoromycota</taxon>
        <taxon>Mucoromycotina</taxon>
        <taxon>Umbelopsidomycetes</taxon>
        <taxon>Umbelopsidales</taxon>
        <taxon>Umbelopsidaceae</taxon>
        <taxon>Umbelopsis</taxon>
    </lineage>
</organism>
<evidence type="ECO:0000313" key="5">
    <source>
        <dbReference type="Proteomes" id="UP000654370"/>
    </source>
</evidence>
<reference evidence="4" key="1">
    <citation type="submission" date="2020-12" db="EMBL/GenBank/DDBJ databases">
        <title>Metabolic potential, ecology and presence of endohyphal bacteria is reflected in genomic diversity of Mucoromycotina.</title>
        <authorList>
            <person name="Muszewska A."/>
            <person name="Okrasinska A."/>
            <person name="Steczkiewicz K."/>
            <person name="Drgas O."/>
            <person name="Orlowska M."/>
            <person name="Perlinska-Lenart U."/>
            <person name="Aleksandrzak-Piekarczyk T."/>
            <person name="Szatraj K."/>
            <person name="Zielenkiewicz U."/>
            <person name="Pilsyk S."/>
            <person name="Malc E."/>
            <person name="Mieczkowski P."/>
            <person name="Kruszewska J.S."/>
            <person name="Biernat P."/>
            <person name="Pawlowska J."/>
        </authorList>
    </citation>
    <scope>NUCLEOTIDE SEQUENCE</scope>
    <source>
        <strain evidence="4">WA0000067209</strain>
    </source>
</reference>
<feature type="repeat" description="ANK" evidence="3">
    <location>
        <begin position="262"/>
        <end position="294"/>
    </location>
</feature>
<dbReference type="InterPro" id="IPR002110">
    <property type="entry name" value="Ankyrin_rpt"/>
</dbReference>
<dbReference type="Pfam" id="PF00023">
    <property type="entry name" value="Ank"/>
    <property type="match status" value="1"/>
</dbReference>
<dbReference type="PROSITE" id="PS50088">
    <property type="entry name" value="ANK_REPEAT"/>
    <property type="match status" value="4"/>
</dbReference>
<evidence type="ECO:0008006" key="6">
    <source>
        <dbReference type="Google" id="ProtNLM"/>
    </source>
</evidence>
<dbReference type="AlphaFoldDB" id="A0A8H7PG89"/>
<feature type="repeat" description="ANK" evidence="3">
    <location>
        <begin position="383"/>
        <end position="415"/>
    </location>
</feature>
<gene>
    <name evidence="4" type="ORF">INT43_004684</name>
</gene>
<evidence type="ECO:0000256" key="3">
    <source>
        <dbReference type="PROSITE-ProRule" id="PRU00023"/>
    </source>
</evidence>
<feature type="repeat" description="ANK" evidence="3">
    <location>
        <begin position="292"/>
        <end position="324"/>
    </location>
</feature>
<feature type="repeat" description="ANK" evidence="3">
    <location>
        <begin position="356"/>
        <end position="384"/>
    </location>
</feature>
<dbReference type="PANTHER" id="PTHR24188">
    <property type="entry name" value="ANKYRIN REPEAT PROTEIN"/>
    <property type="match status" value="1"/>
</dbReference>
<keyword evidence="5" id="KW-1185">Reference proteome</keyword>
<dbReference type="SUPFAM" id="SSF48403">
    <property type="entry name" value="Ankyrin repeat"/>
    <property type="match status" value="1"/>
</dbReference>
<dbReference type="InterPro" id="IPR036770">
    <property type="entry name" value="Ankyrin_rpt-contain_sf"/>
</dbReference>
<dbReference type="PANTHER" id="PTHR24188:SF29">
    <property type="entry name" value="GH09064P"/>
    <property type="match status" value="1"/>
</dbReference>
<sequence length="451" mass="50274">MVYPCAVPIAHAQTHSPAHLSTFQRLSMTTEAKPVQIRRLESFETNNDTHSYQTPPQLLTTLPTELMVRIFIMAQNPGLRMVNRRYYDISTSNLLRAHFIYWRYGPYYSLSMMATQWDIFSKAVAESLISFGCDLHADEDYIVYWASQHGYMDLCELIFSNLKANNDLNTAQFMLVAAGQGNIPLLELLVEKFNADPRFNEEALLKRACLENQVGFVKKIISPPFDCNFRQNEEFVLRQSAHTGSLELVQLFISLGSNVHARGEVALMDAAHKGHYEITKLLLEQGADLHVNQESALRFAAAKGHVQIVKLLLDRQADPSAMDHKALRDATKAGHLEVTRLLLDAHADPNAGVGAALAAAALNGHVEIVKLLLERGAHIESCGGHRAVQFAIREGHVEVVRELVKAGADLQNDETIRLLRRRGREDVLEAVCQLGWQGLAGGNARPVREVG</sequence>
<protein>
    <recommendedName>
        <fullName evidence="6">Ankyrin repeat protein</fullName>
    </recommendedName>
</protein>
<keyword evidence="2 3" id="KW-0040">ANK repeat</keyword>
<comment type="caution">
    <text evidence="4">The sequence shown here is derived from an EMBL/GenBank/DDBJ whole genome shotgun (WGS) entry which is preliminary data.</text>
</comment>
<dbReference type="PROSITE" id="PS50297">
    <property type="entry name" value="ANK_REP_REGION"/>
    <property type="match status" value="4"/>
</dbReference>
<name>A0A8H7PG89_MORIS</name>
<dbReference type="EMBL" id="JAEPQZ010000015">
    <property type="protein sequence ID" value="KAG2173310.1"/>
    <property type="molecule type" value="Genomic_DNA"/>
</dbReference>
<dbReference type="SMART" id="SM00248">
    <property type="entry name" value="ANK"/>
    <property type="match status" value="9"/>
</dbReference>
<dbReference type="Gene3D" id="1.25.40.20">
    <property type="entry name" value="Ankyrin repeat-containing domain"/>
    <property type="match status" value="1"/>
</dbReference>
<dbReference type="Pfam" id="PF12796">
    <property type="entry name" value="Ank_2"/>
    <property type="match status" value="2"/>
</dbReference>
<dbReference type="Proteomes" id="UP000654370">
    <property type="component" value="Unassembled WGS sequence"/>
</dbReference>
<accession>A0A8H7PG89</accession>
<evidence type="ECO:0000313" key="4">
    <source>
        <dbReference type="EMBL" id="KAG2173310.1"/>
    </source>
</evidence>